<dbReference type="Pfam" id="PF26135">
    <property type="entry name" value="YuzI"/>
    <property type="match status" value="1"/>
</dbReference>
<keyword evidence="1" id="KW-0812">Transmembrane</keyword>
<evidence type="ECO:0000313" key="3">
    <source>
        <dbReference type="Proteomes" id="UP000659496"/>
    </source>
</evidence>
<name>A0ABR8PGQ6_9BACL</name>
<dbReference type="InterPro" id="IPR058887">
    <property type="entry name" value="YuzI-like"/>
</dbReference>
<dbReference type="RefSeq" id="WP_191688493.1">
    <property type="nucleotide sequence ID" value="NZ_JACSQY010000001.1"/>
</dbReference>
<sequence length="72" mass="8126">MTRLFFFLLSYGLIVTTCTTMITYLNYTSMGFDMRTVGLFILQSADFALFIGAVLLLLLTVYVRVPSRLPSS</sequence>
<gene>
    <name evidence="2" type="ORF">H9659_03220</name>
</gene>
<evidence type="ECO:0000256" key="1">
    <source>
        <dbReference type="SAM" id="Phobius"/>
    </source>
</evidence>
<dbReference type="Proteomes" id="UP000659496">
    <property type="component" value="Unassembled WGS sequence"/>
</dbReference>
<reference evidence="2 3" key="1">
    <citation type="submission" date="2020-08" db="EMBL/GenBank/DDBJ databases">
        <title>A Genomic Blueprint of the Chicken Gut Microbiome.</title>
        <authorList>
            <person name="Gilroy R."/>
            <person name="Ravi A."/>
            <person name="Getino M."/>
            <person name="Pursley I."/>
            <person name="Horton D.L."/>
            <person name="Alikhan N.-F."/>
            <person name="Baker D."/>
            <person name="Gharbi K."/>
            <person name="Hall N."/>
            <person name="Watson M."/>
            <person name="Adriaenssens E.M."/>
            <person name="Foster-Nyarko E."/>
            <person name="Jarju S."/>
            <person name="Secka A."/>
            <person name="Antonio M."/>
            <person name="Oren A."/>
            <person name="Chaudhuri R."/>
            <person name="La Ragione R.M."/>
            <person name="Hildebrand F."/>
            <person name="Pallen M.J."/>
        </authorList>
    </citation>
    <scope>NUCLEOTIDE SEQUENCE [LARGE SCALE GENOMIC DNA]</scope>
    <source>
        <strain evidence="2 3">Sa3CUA8</strain>
    </source>
</reference>
<keyword evidence="3" id="KW-1185">Reference proteome</keyword>
<keyword evidence="1" id="KW-1133">Transmembrane helix</keyword>
<proteinExistence type="predicted"/>
<feature type="transmembrane region" description="Helical" evidence="1">
    <location>
        <begin position="39"/>
        <end position="63"/>
    </location>
</feature>
<dbReference type="EMBL" id="JACSQY010000001">
    <property type="protein sequence ID" value="MBD7907349.1"/>
    <property type="molecule type" value="Genomic_DNA"/>
</dbReference>
<accession>A0ABR8PGQ6</accession>
<organism evidence="2 3">
    <name type="scientific">Sporosarcina gallistercoris</name>
    <dbReference type="NCBI Taxonomy" id="2762245"/>
    <lineage>
        <taxon>Bacteria</taxon>
        <taxon>Bacillati</taxon>
        <taxon>Bacillota</taxon>
        <taxon>Bacilli</taxon>
        <taxon>Bacillales</taxon>
        <taxon>Caryophanaceae</taxon>
        <taxon>Sporosarcina</taxon>
    </lineage>
</organism>
<keyword evidence="1" id="KW-0472">Membrane</keyword>
<comment type="caution">
    <text evidence="2">The sequence shown here is derived from an EMBL/GenBank/DDBJ whole genome shotgun (WGS) entry which is preliminary data.</text>
</comment>
<feature type="transmembrane region" description="Helical" evidence="1">
    <location>
        <begin position="6"/>
        <end position="27"/>
    </location>
</feature>
<evidence type="ECO:0000313" key="2">
    <source>
        <dbReference type="EMBL" id="MBD7907349.1"/>
    </source>
</evidence>
<protein>
    <submittedName>
        <fullName evidence="2">Uncharacterized protein</fullName>
    </submittedName>
</protein>